<dbReference type="InterPro" id="IPR008927">
    <property type="entry name" value="6-PGluconate_DH-like_C_sf"/>
</dbReference>
<dbReference type="EMBL" id="BSOU01000005">
    <property type="protein sequence ID" value="GLR75524.1"/>
    <property type="molecule type" value="Genomic_DNA"/>
</dbReference>
<dbReference type="EC" id="1.1.1.169" evidence="3 10"/>
<dbReference type="InterPro" id="IPR013752">
    <property type="entry name" value="KPA_reductase"/>
</dbReference>
<evidence type="ECO:0000256" key="6">
    <source>
        <dbReference type="ARBA" id="ARBA00022857"/>
    </source>
</evidence>
<dbReference type="SUPFAM" id="SSF51735">
    <property type="entry name" value="NAD(P)-binding Rossmann-fold domains"/>
    <property type="match status" value="1"/>
</dbReference>
<dbReference type="Gene3D" id="3.40.50.720">
    <property type="entry name" value="NAD(P)-binding Rossmann-like Domain"/>
    <property type="match status" value="1"/>
</dbReference>
<dbReference type="FunFam" id="1.10.1040.10:FF:000017">
    <property type="entry name" value="2-dehydropantoate 2-reductase"/>
    <property type="match status" value="1"/>
</dbReference>
<dbReference type="GO" id="GO:0005737">
    <property type="term" value="C:cytoplasm"/>
    <property type="evidence" value="ECO:0007669"/>
    <property type="project" value="TreeGrafter"/>
</dbReference>
<name>A0A2S7XK08_9GAMM</name>
<proteinExistence type="inferred from homology"/>
<dbReference type="Proteomes" id="UP000239273">
    <property type="component" value="Unassembled WGS sequence"/>
</dbReference>
<evidence type="ECO:0000256" key="9">
    <source>
        <dbReference type="ARBA" id="ARBA00048793"/>
    </source>
</evidence>
<organism evidence="14 15">
    <name type="scientific">Aliivibrio sifiae</name>
    <dbReference type="NCBI Taxonomy" id="566293"/>
    <lineage>
        <taxon>Bacteria</taxon>
        <taxon>Pseudomonadati</taxon>
        <taxon>Pseudomonadota</taxon>
        <taxon>Gammaproteobacteria</taxon>
        <taxon>Vibrionales</taxon>
        <taxon>Vibrionaceae</taxon>
        <taxon>Aliivibrio</taxon>
    </lineage>
</organism>
<dbReference type="InterPro" id="IPR013328">
    <property type="entry name" value="6PGD_dom2"/>
</dbReference>
<dbReference type="InterPro" id="IPR003710">
    <property type="entry name" value="ApbA"/>
</dbReference>
<evidence type="ECO:0000256" key="10">
    <source>
        <dbReference type="RuleBase" id="RU362068"/>
    </source>
</evidence>
<dbReference type="PANTHER" id="PTHR43765">
    <property type="entry name" value="2-DEHYDROPANTOATE 2-REDUCTASE-RELATED"/>
    <property type="match status" value="1"/>
</dbReference>
<evidence type="ECO:0000256" key="5">
    <source>
        <dbReference type="ARBA" id="ARBA00022655"/>
    </source>
</evidence>
<dbReference type="InterPro" id="IPR050838">
    <property type="entry name" value="Ketopantoate_reductase"/>
</dbReference>
<dbReference type="Pfam" id="PF08546">
    <property type="entry name" value="ApbA_C"/>
    <property type="match status" value="1"/>
</dbReference>
<evidence type="ECO:0000256" key="3">
    <source>
        <dbReference type="ARBA" id="ARBA00013014"/>
    </source>
</evidence>
<protein>
    <recommendedName>
        <fullName evidence="4 10">2-dehydropantoate 2-reductase</fullName>
        <ecNumber evidence="3 10">1.1.1.169</ecNumber>
    </recommendedName>
    <alternativeName>
        <fullName evidence="8 10">Ketopantoate reductase</fullName>
    </alternativeName>
</protein>
<sequence length="317" mass="35521">MFFLVNLLHFSHYFFFLDLPVNITILGPGAVGSLWACYLQKAGHNVSLWTRSSTPSELSLSLNAKDNSSHSFSCNDKDSLIHCDLLFITVKAWQVESALLPLLPLLSQETILLFMHNGMGAIDAIKAHINHHPVLQATTTHGALKESSHTIKHTGMGHTVIGPFNASGNQCQFLQNVLEHSLPSIEWNPGIDIALWKKLAINCAINPLTAIHQCKNGQLSQPDINQDVIHVCTEVHQVLQKEDIEWEEIELVSMVNQVISATSENYSSMNRDCFHKRKTEIDFITGYLLQKAKQHGISTPINETLYNQIKQLEENLL</sequence>
<evidence type="ECO:0000313" key="14">
    <source>
        <dbReference type="EMBL" id="PQJ94075.1"/>
    </source>
</evidence>
<dbReference type="Gene3D" id="1.10.1040.10">
    <property type="entry name" value="N-(1-d-carboxylethyl)-l-norvaline Dehydrogenase, domain 2"/>
    <property type="match status" value="1"/>
</dbReference>
<dbReference type="NCBIfam" id="NF005087">
    <property type="entry name" value="PRK06522.1-1"/>
    <property type="match status" value="1"/>
</dbReference>
<evidence type="ECO:0000313" key="16">
    <source>
        <dbReference type="Proteomes" id="UP001156660"/>
    </source>
</evidence>
<evidence type="ECO:0000256" key="7">
    <source>
        <dbReference type="ARBA" id="ARBA00023002"/>
    </source>
</evidence>
<comment type="function">
    <text evidence="10">Catalyzes the NADPH-dependent reduction of ketopantoate into pantoic acid.</text>
</comment>
<dbReference type="GO" id="GO:0008677">
    <property type="term" value="F:2-dehydropantoate 2-reductase activity"/>
    <property type="evidence" value="ECO:0007669"/>
    <property type="project" value="UniProtKB-EC"/>
</dbReference>
<comment type="pathway">
    <text evidence="1 10">Cofactor biosynthesis; (R)-pantothenate biosynthesis; (R)-pantoate from 3-methyl-2-oxobutanoate: step 2/2.</text>
</comment>
<comment type="catalytic activity">
    <reaction evidence="9 10">
        <text>(R)-pantoate + NADP(+) = 2-dehydropantoate + NADPH + H(+)</text>
        <dbReference type="Rhea" id="RHEA:16233"/>
        <dbReference type="ChEBI" id="CHEBI:11561"/>
        <dbReference type="ChEBI" id="CHEBI:15378"/>
        <dbReference type="ChEBI" id="CHEBI:15980"/>
        <dbReference type="ChEBI" id="CHEBI:57783"/>
        <dbReference type="ChEBI" id="CHEBI:58349"/>
        <dbReference type="EC" id="1.1.1.169"/>
    </reaction>
</comment>
<gene>
    <name evidence="13" type="primary">panE</name>
    <name evidence="14" type="ORF">BTO23_08325</name>
    <name evidence="13" type="ORF">GCM10007855_23980</name>
</gene>
<evidence type="ECO:0000259" key="12">
    <source>
        <dbReference type="Pfam" id="PF08546"/>
    </source>
</evidence>
<accession>A0A2S7XK08</accession>
<dbReference type="Pfam" id="PF02558">
    <property type="entry name" value="ApbA"/>
    <property type="match status" value="1"/>
</dbReference>
<dbReference type="GO" id="GO:0015940">
    <property type="term" value="P:pantothenate biosynthetic process"/>
    <property type="evidence" value="ECO:0007669"/>
    <property type="project" value="UniProtKB-UniPathway"/>
</dbReference>
<evidence type="ECO:0000256" key="2">
    <source>
        <dbReference type="ARBA" id="ARBA00007870"/>
    </source>
</evidence>
<dbReference type="InterPro" id="IPR036291">
    <property type="entry name" value="NAD(P)-bd_dom_sf"/>
</dbReference>
<evidence type="ECO:0000256" key="4">
    <source>
        <dbReference type="ARBA" id="ARBA00019465"/>
    </source>
</evidence>
<evidence type="ECO:0000259" key="11">
    <source>
        <dbReference type="Pfam" id="PF02558"/>
    </source>
</evidence>
<reference evidence="13" key="4">
    <citation type="submission" date="2023-01" db="EMBL/GenBank/DDBJ databases">
        <title>Draft genome sequence of Aliivibrio sifiae strain NBRC 105001.</title>
        <authorList>
            <person name="Sun Q."/>
            <person name="Mori K."/>
        </authorList>
    </citation>
    <scope>NUCLEOTIDE SEQUENCE</scope>
    <source>
        <strain evidence="13">NBRC 105001</strain>
    </source>
</reference>
<keyword evidence="5 10" id="KW-0566">Pantothenate biosynthesis</keyword>
<evidence type="ECO:0000256" key="1">
    <source>
        <dbReference type="ARBA" id="ARBA00004994"/>
    </source>
</evidence>
<dbReference type="PANTHER" id="PTHR43765:SF2">
    <property type="entry name" value="2-DEHYDROPANTOATE 2-REDUCTASE"/>
    <property type="match status" value="1"/>
</dbReference>
<comment type="similarity">
    <text evidence="2 10">Belongs to the ketopantoate reductase family.</text>
</comment>
<keyword evidence="6 10" id="KW-0521">NADP</keyword>
<dbReference type="EMBL" id="MSCP01000001">
    <property type="protein sequence ID" value="PQJ94075.1"/>
    <property type="molecule type" value="Genomic_DNA"/>
</dbReference>
<keyword evidence="7 10" id="KW-0560">Oxidoreductase</keyword>
<dbReference type="GO" id="GO:0050661">
    <property type="term" value="F:NADP binding"/>
    <property type="evidence" value="ECO:0007669"/>
    <property type="project" value="TreeGrafter"/>
</dbReference>
<dbReference type="AlphaFoldDB" id="A0A2S7XK08"/>
<dbReference type="SUPFAM" id="SSF48179">
    <property type="entry name" value="6-phosphogluconate dehydrogenase C-terminal domain-like"/>
    <property type="match status" value="1"/>
</dbReference>
<reference evidence="14 15" key="2">
    <citation type="submission" date="2016-12" db="EMBL/GenBank/DDBJ databases">
        <title>Diversity of luminous bacteria.</title>
        <authorList>
            <person name="Yoshizawa S."/>
            <person name="Kogure K."/>
        </authorList>
    </citation>
    <scope>NUCLEOTIDE SEQUENCE [LARGE SCALE GENOMIC DNA]</scope>
    <source>
        <strain evidence="14 15">NBRC 105001</strain>
    </source>
</reference>
<dbReference type="NCBIfam" id="TIGR00745">
    <property type="entry name" value="apbA_panE"/>
    <property type="match status" value="1"/>
</dbReference>
<evidence type="ECO:0000256" key="8">
    <source>
        <dbReference type="ARBA" id="ARBA00032024"/>
    </source>
</evidence>
<dbReference type="UniPathway" id="UPA00028">
    <property type="reaction ID" value="UER00004"/>
</dbReference>
<comment type="caution">
    <text evidence="14">The sequence shown here is derived from an EMBL/GenBank/DDBJ whole genome shotgun (WGS) entry which is preliminary data.</text>
</comment>
<feature type="domain" description="Ketopantoate reductase C-terminal" evidence="12">
    <location>
        <begin position="194"/>
        <end position="313"/>
    </location>
</feature>
<reference evidence="16" key="3">
    <citation type="journal article" date="2019" name="Int. J. Syst. Evol. Microbiol.">
        <title>The Global Catalogue of Microorganisms (GCM) 10K type strain sequencing project: providing services to taxonomists for standard genome sequencing and annotation.</title>
        <authorList>
            <consortium name="The Broad Institute Genomics Platform"/>
            <consortium name="The Broad Institute Genome Sequencing Center for Infectious Disease"/>
            <person name="Wu L."/>
            <person name="Ma J."/>
        </authorList>
    </citation>
    <scope>NUCLEOTIDE SEQUENCE [LARGE SCALE GENOMIC DNA]</scope>
    <source>
        <strain evidence="16">NBRC 105001</strain>
    </source>
</reference>
<evidence type="ECO:0000313" key="13">
    <source>
        <dbReference type="EMBL" id="GLR75524.1"/>
    </source>
</evidence>
<dbReference type="Proteomes" id="UP001156660">
    <property type="component" value="Unassembled WGS sequence"/>
</dbReference>
<keyword evidence="16" id="KW-1185">Reference proteome</keyword>
<evidence type="ECO:0000313" key="15">
    <source>
        <dbReference type="Proteomes" id="UP000239273"/>
    </source>
</evidence>
<feature type="domain" description="Ketopantoate reductase N-terminal" evidence="11">
    <location>
        <begin position="23"/>
        <end position="165"/>
    </location>
</feature>
<dbReference type="InterPro" id="IPR013332">
    <property type="entry name" value="KPR_N"/>
</dbReference>
<reference evidence="13" key="1">
    <citation type="journal article" date="2014" name="Int. J. Syst. Evol. Microbiol.">
        <title>Complete genome of a new Firmicutes species belonging to the dominant human colonic microbiota ('Ruminococcus bicirculans') reveals two chromosomes and a selective capacity to utilize plant glucans.</title>
        <authorList>
            <consortium name="NISC Comparative Sequencing Program"/>
            <person name="Wegmann U."/>
            <person name="Louis P."/>
            <person name="Goesmann A."/>
            <person name="Henrissat B."/>
            <person name="Duncan S.H."/>
            <person name="Flint H.J."/>
        </authorList>
    </citation>
    <scope>NUCLEOTIDE SEQUENCE</scope>
    <source>
        <strain evidence="13">NBRC 105001</strain>
    </source>
</reference>